<dbReference type="KEGG" id="ahal:FTX54_009005"/>
<accession>A0AAJ8MZC2</accession>
<dbReference type="Proteomes" id="UP000321816">
    <property type="component" value="Chromosome"/>
</dbReference>
<dbReference type="EMBL" id="CP144914">
    <property type="protein sequence ID" value="WWD78575.1"/>
    <property type="molecule type" value="Genomic_DNA"/>
</dbReference>
<dbReference type="RefSeq" id="WP_187254426.1">
    <property type="nucleotide sequence ID" value="NZ_CP144914.1"/>
</dbReference>
<dbReference type="Pfam" id="PF02583">
    <property type="entry name" value="Trns_repr_metal"/>
    <property type="match status" value="1"/>
</dbReference>
<dbReference type="AlphaFoldDB" id="A0AAJ8MZC2"/>
<dbReference type="GO" id="GO:0003677">
    <property type="term" value="F:DNA binding"/>
    <property type="evidence" value="ECO:0007669"/>
    <property type="project" value="InterPro"/>
</dbReference>
<reference evidence="1 2" key="1">
    <citation type="submission" date="2024-01" db="EMBL/GenBank/DDBJ databases">
        <title>Complete Genome Sequence of Alkalicoccus halolimnae BZ-SZ-XJ29T, a Moderately Halophilic Bacterium Isolated from a Salt Lake.</title>
        <authorList>
            <person name="Zhao B."/>
        </authorList>
    </citation>
    <scope>NUCLEOTIDE SEQUENCE [LARGE SCALE GENOMIC DNA]</scope>
    <source>
        <strain evidence="1 2">BZ-SZ-XJ29</strain>
    </source>
</reference>
<sequence>MEQAQKIHPRSEKEKKLLNQRLKRVEGQIRGIQKMVDEDRYCIDILVQMSAVQAALKRTGFDILEEHTRGCVTHAAQNGEEKEMIDELMDVIKQFSK</sequence>
<dbReference type="PANTHER" id="PTHR33677">
    <property type="entry name" value="TRANSCRIPTIONAL REPRESSOR FRMR-RELATED"/>
    <property type="match status" value="1"/>
</dbReference>
<proteinExistence type="predicted"/>
<evidence type="ECO:0000313" key="2">
    <source>
        <dbReference type="Proteomes" id="UP000321816"/>
    </source>
</evidence>
<protein>
    <submittedName>
        <fullName evidence="1">Metal-sensing transcriptional repressor</fullName>
    </submittedName>
</protein>
<dbReference type="GO" id="GO:0045892">
    <property type="term" value="P:negative regulation of DNA-templated transcription"/>
    <property type="evidence" value="ECO:0007669"/>
    <property type="project" value="UniProtKB-ARBA"/>
</dbReference>
<dbReference type="InterPro" id="IPR038390">
    <property type="entry name" value="Metal_Tscrpt_repr_sf"/>
</dbReference>
<keyword evidence="2" id="KW-1185">Reference proteome</keyword>
<organism evidence="1 2">
    <name type="scientific">Alkalicoccus halolimnae</name>
    <dbReference type="NCBI Taxonomy" id="1667239"/>
    <lineage>
        <taxon>Bacteria</taxon>
        <taxon>Bacillati</taxon>
        <taxon>Bacillota</taxon>
        <taxon>Bacilli</taxon>
        <taxon>Bacillales</taxon>
        <taxon>Bacillaceae</taxon>
        <taxon>Alkalicoccus</taxon>
    </lineage>
</organism>
<name>A0AAJ8MZC2_9BACI</name>
<dbReference type="Gene3D" id="1.20.58.1000">
    <property type="entry name" value="Metal-sensitive repressor, helix protomer"/>
    <property type="match status" value="1"/>
</dbReference>
<evidence type="ECO:0000313" key="1">
    <source>
        <dbReference type="EMBL" id="WWD78575.1"/>
    </source>
</evidence>
<dbReference type="PANTHER" id="PTHR33677:SF3">
    <property type="entry name" value="COPPER-SENSING TRANSCRIPTIONAL REPRESSOR RICR"/>
    <property type="match status" value="1"/>
</dbReference>
<dbReference type="InterPro" id="IPR003735">
    <property type="entry name" value="Metal_Tscrpt_repr"/>
</dbReference>
<gene>
    <name evidence="1" type="ORF">FTX54_009005</name>
</gene>
<dbReference type="GO" id="GO:0046872">
    <property type="term" value="F:metal ion binding"/>
    <property type="evidence" value="ECO:0007669"/>
    <property type="project" value="InterPro"/>
</dbReference>